<sequence>MGGDFMKKRVFTFLFLGILVTATISNSTPVSATSFEDIKENAVTLSTRHGEYRVKTTAALNCRSSMSTKSKIVGVFPKGTILNGSFFSKKVGGIYWMQVSGIDNRGKRITGYVDSRYLKGA</sequence>
<proteinExistence type="predicted"/>
<gene>
    <name evidence="3" type="ORF">DAI13_17150</name>
</gene>
<keyword evidence="1" id="KW-0732">Signal</keyword>
<dbReference type="EMBL" id="PZZH01000003">
    <property type="protein sequence ID" value="PTN72685.1"/>
    <property type="molecule type" value="Genomic_DNA"/>
</dbReference>
<dbReference type="AlphaFoldDB" id="A0A855UC74"/>
<protein>
    <submittedName>
        <fullName evidence="3">SH3 domain-containing protein</fullName>
    </submittedName>
</protein>
<feature type="signal peptide" evidence="1">
    <location>
        <begin position="1"/>
        <end position="32"/>
    </location>
</feature>
<evidence type="ECO:0000313" key="4">
    <source>
        <dbReference type="Proteomes" id="UP000244140"/>
    </source>
</evidence>
<feature type="chain" id="PRO_5032560380" evidence="1">
    <location>
        <begin position="33"/>
        <end position="121"/>
    </location>
</feature>
<dbReference type="Proteomes" id="UP000244140">
    <property type="component" value="Unassembled WGS sequence"/>
</dbReference>
<name>A0A855UC74_ENTFL</name>
<organism evidence="3 4">
    <name type="scientific">Enterococcus faecalis</name>
    <name type="common">Streptococcus faecalis</name>
    <dbReference type="NCBI Taxonomy" id="1351"/>
    <lineage>
        <taxon>Bacteria</taxon>
        <taxon>Bacillati</taxon>
        <taxon>Bacillota</taxon>
        <taxon>Bacilli</taxon>
        <taxon>Lactobacillales</taxon>
        <taxon>Enterococcaceae</taxon>
        <taxon>Enterococcus</taxon>
    </lineage>
</organism>
<reference evidence="3 4" key="1">
    <citation type="submission" date="2018-04" db="EMBL/GenBank/DDBJ databases">
        <authorList>
            <person name="Van Tyne D."/>
        </authorList>
    </citation>
    <scope>NUCLEOTIDE SEQUENCE [LARGE SCALE GENOMIC DNA]</scope>
    <source>
        <strain evidence="3 4">B2535</strain>
    </source>
</reference>
<dbReference type="Gene3D" id="2.30.30.40">
    <property type="entry name" value="SH3 Domains"/>
    <property type="match status" value="1"/>
</dbReference>
<evidence type="ECO:0000259" key="2">
    <source>
        <dbReference type="Pfam" id="PF08239"/>
    </source>
</evidence>
<feature type="domain" description="SH3b" evidence="2">
    <location>
        <begin position="59"/>
        <end position="119"/>
    </location>
</feature>
<evidence type="ECO:0000256" key="1">
    <source>
        <dbReference type="SAM" id="SignalP"/>
    </source>
</evidence>
<dbReference type="Pfam" id="PF08239">
    <property type="entry name" value="SH3_3"/>
    <property type="match status" value="1"/>
</dbReference>
<accession>A0A855UC74</accession>
<comment type="caution">
    <text evidence="3">The sequence shown here is derived from an EMBL/GenBank/DDBJ whole genome shotgun (WGS) entry which is preliminary data.</text>
</comment>
<evidence type="ECO:0000313" key="3">
    <source>
        <dbReference type="EMBL" id="PTN72685.1"/>
    </source>
</evidence>
<dbReference type="InterPro" id="IPR003646">
    <property type="entry name" value="SH3-like_bac-type"/>
</dbReference>